<reference evidence="3 4" key="2">
    <citation type="journal article" date="2017" name="Int. J. Syst. Evol. Microbiol.">
        <title>Pseudomonas furukawaii sp. nov., a polychlorinated biphenyl-degrading bacterium isolated from biphenyl-contaminated soil in Japan.</title>
        <authorList>
            <person name="Kimura N."/>
            <person name="Watanabe T."/>
            <person name="Suenaga H."/>
            <person name="Fujihara H."/>
            <person name="Futagami T."/>
            <person name="Goto M."/>
            <person name="Hanada S."/>
            <person name="Hirose J."/>
        </authorList>
    </citation>
    <scope>NUCLEOTIDE SEQUENCE [LARGE SCALE GENOMIC DNA]</scope>
    <source>
        <strain evidence="4">DSM 10086 / NBRC 110670 / KF707</strain>
    </source>
</reference>
<evidence type="ECO:0000313" key="3">
    <source>
        <dbReference type="EMBL" id="BAU73150.1"/>
    </source>
</evidence>
<protein>
    <submittedName>
        <fullName evidence="3">Inner membrane protein</fullName>
    </submittedName>
</protein>
<dbReference type="Proteomes" id="UP000218554">
    <property type="component" value="Chromosome"/>
</dbReference>
<gene>
    <name evidence="3" type="ORF">KF707C_14620</name>
</gene>
<dbReference type="Pfam" id="PF11776">
    <property type="entry name" value="RcnB"/>
    <property type="match status" value="1"/>
</dbReference>
<dbReference type="RefSeq" id="WP_003451779.1">
    <property type="nucleotide sequence ID" value="NZ_AJMR01000141.1"/>
</dbReference>
<sequence>MIRTRPLIALLTSVALITGSPALLADPGKSKGHGNPAQHGSPQGGHGNDWQGGGPQIDVGGIRVILDGHRDYWGPAQSLPPGIQKNLARGKPLPPGIAKKLDGRLISRLPHYEGYDWVRAGTDLILVAVATGIIYEVLHDVMD</sequence>
<keyword evidence="4" id="KW-1185">Reference proteome</keyword>
<name>A0AAD1FDW0_METFU</name>
<feature type="compositionally biased region" description="Gly residues" evidence="1">
    <location>
        <begin position="42"/>
        <end position="53"/>
    </location>
</feature>
<dbReference type="Gene3D" id="3.10.450.160">
    <property type="entry name" value="inner membrane protein cigr"/>
    <property type="match status" value="1"/>
</dbReference>
<keyword evidence="2" id="KW-0732">Signal</keyword>
<evidence type="ECO:0000256" key="2">
    <source>
        <dbReference type="SAM" id="SignalP"/>
    </source>
</evidence>
<dbReference type="NCBIfam" id="NF040487">
    <property type="entry name" value="T3SS_CigR_fam"/>
    <property type="match status" value="1"/>
</dbReference>
<feature type="chain" id="PRO_5042287809" evidence="2">
    <location>
        <begin position="26"/>
        <end position="143"/>
    </location>
</feature>
<feature type="signal peptide" evidence="2">
    <location>
        <begin position="1"/>
        <end position="25"/>
    </location>
</feature>
<dbReference type="EMBL" id="AP014862">
    <property type="protein sequence ID" value="BAU73150.1"/>
    <property type="molecule type" value="Genomic_DNA"/>
</dbReference>
<evidence type="ECO:0000256" key="1">
    <source>
        <dbReference type="SAM" id="MobiDB-lite"/>
    </source>
</evidence>
<dbReference type="InterPro" id="IPR024572">
    <property type="entry name" value="RcnB"/>
</dbReference>
<proteinExistence type="predicted"/>
<evidence type="ECO:0000313" key="4">
    <source>
        <dbReference type="Proteomes" id="UP000218554"/>
    </source>
</evidence>
<dbReference type="KEGG" id="pfuw:KF707C_14620"/>
<reference evidence="4" key="1">
    <citation type="submission" date="2015-05" db="EMBL/GenBank/DDBJ databases">
        <title>Draft genome sequencing of a biphenyl-degrading bacterium, Pseudomonas balearica KF707 (=NBRC110670).</title>
        <authorList>
            <person name="Kimura N."/>
            <person name="Hirose J."/>
            <person name="Watanabe T."/>
            <person name="Suenaga H."/>
            <person name="Fujihara H."/>
            <person name="Noguchi M."/>
            <person name="Hashimoto M."/>
            <person name="Shimodaira J."/>
            <person name="Tsuchikane K."/>
            <person name="Hosoyama A."/>
            <person name="Yamazoe A."/>
            <person name="Fujita N."/>
            <person name="Furukawa K."/>
        </authorList>
    </citation>
    <scope>NUCLEOTIDE SEQUENCE [LARGE SCALE GENOMIC DNA]</scope>
    <source>
        <strain evidence="4">DSM 10086 / NBRC 110670 / KF707</strain>
    </source>
</reference>
<dbReference type="AlphaFoldDB" id="A0AAD1FDW0"/>
<feature type="region of interest" description="Disordered" evidence="1">
    <location>
        <begin position="26"/>
        <end position="53"/>
    </location>
</feature>
<organism evidence="3 4">
    <name type="scientific">Metapseudomonas furukawaii</name>
    <name type="common">Pseudomonas furukawaii</name>
    <dbReference type="NCBI Taxonomy" id="1149133"/>
    <lineage>
        <taxon>Bacteria</taxon>
        <taxon>Pseudomonadati</taxon>
        <taxon>Pseudomonadota</taxon>
        <taxon>Gammaproteobacteria</taxon>
        <taxon>Pseudomonadales</taxon>
        <taxon>Pseudomonadaceae</taxon>
        <taxon>Metapseudomonas</taxon>
    </lineage>
</organism>
<accession>A0AAD1FDW0</accession>